<evidence type="ECO:0000313" key="3">
    <source>
        <dbReference type="EMBL" id="SEM01137.1"/>
    </source>
</evidence>
<proteinExistence type="predicted"/>
<dbReference type="InterPro" id="IPR036663">
    <property type="entry name" value="Fumarylacetoacetase_C_sf"/>
</dbReference>
<feature type="domain" description="Fumarylacetoacetase-like C-terminal" evidence="2">
    <location>
        <begin position="100"/>
        <end position="260"/>
    </location>
</feature>
<organism evidence="3 4">
    <name type="scientific">Bosea lupini</name>
    <dbReference type="NCBI Taxonomy" id="1036779"/>
    <lineage>
        <taxon>Bacteria</taxon>
        <taxon>Pseudomonadati</taxon>
        <taxon>Pseudomonadota</taxon>
        <taxon>Alphaproteobacteria</taxon>
        <taxon>Hyphomicrobiales</taxon>
        <taxon>Boseaceae</taxon>
        <taxon>Bosea</taxon>
    </lineage>
</organism>
<dbReference type="GO" id="GO:0005737">
    <property type="term" value="C:cytoplasm"/>
    <property type="evidence" value="ECO:0007669"/>
    <property type="project" value="TreeGrafter"/>
</dbReference>
<dbReference type="InterPro" id="IPR050772">
    <property type="entry name" value="Hydratase-Decarb/MhpD_sf"/>
</dbReference>
<gene>
    <name evidence="3" type="ORF">SAMN04515666_106452</name>
</gene>
<dbReference type="OrthoDB" id="9792137at2"/>
<name>A0A1H7UXA2_9HYPH</name>
<dbReference type="AlphaFoldDB" id="A0A1H7UXA2"/>
<dbReference type="EMBL" id="FOAN01000006">
    <property type="protein sequence ID" value="SEM01137.1"/>
    <property type="molecule type" value="Genomic_DNA"/>
</dbReference>
<dbReference type="Proteomes" id="UP000199664">
    <property type="component" value="Unassembled WGS sequence"/>
</dbReference>
<dbReference type="SUPFAM" id="SSF56529">
    <property type="entry name" value="FAH"/>
    <property type="match status" value="1"/>
</dbReference>
<dbReference type="GO" id="GO:0008684">
    <property type="term" value="F:2-oxopent-4-enoate hydratase activity"/>
    <property type="evidence" value="ECO:0007669"/>
    <property type="project" value="TreeGrafter"/>
</dbReference>
<evidence type="ECO:0000259" key="2">
    <source>
        <dbReference type="Pfam" id="PF01557"/>
    </source>
</evidence>
<evidence type="ECO:0000313" key="4">
    <source>
        <dbReference type="Proteomes" id="UP000199664"/>
    </source>
</evidence>
<dbReference type="PANTHER" id="PTHR30143">
    <property type="entry name" value="ACID HYDRATASE"/>
    <property type="match status" value="1"/>
</dbReference>
<keyword evidence="4" id="KW-1185">Reference proteome</keyword>
<dbReference type="RefSeq" id="WP_091838145.1">
    <property type="nucleotide sequence ID" value="NZ_FOAN01000006.1"/>
</dbReference>
<dbReference type="STRING" id="1036779.SAMN04515666_106452"/>
<dbReference type="InterPro" id="IPR011234">
    <property type="entry name" value="Fumarylacetoacetase-like_C"/>
</dbReference>
<dbReference type="PANTHER" id="PTHR30143:SF0">
    <property type="entry name" value="2-KETO-4-PENTENOATE HYDRATASE"/>
    <property type="match status" value="1"/>
</dbReference>
<dbReference type="Pfam" id="PF01557">
    <property type="entry name" value="FAA_hydrolase"/>
    <property type="match status" value="1"/>
</dbReference>
<dbReference type="Gene3D" id="3.90.850.10">
    <property type="entry name" value="Fumarylacetoacetase-like, C-terminal domain"/>
    <property type="match status" value="1"/>
</dbReference>
<keyword evidence="1" id="KW-0456">Lyase</keyword>
<reference evidence="4" key="1">
    <citation type="submission" date="2016-10" db="EMBL/GenBank/DDBJ databases">
        <authorList>
            <person name="Varghese N."/>
            <person name="Submissions S."/>
        </authorList>
    </citation>
    <scope>NUCLEOTIDE SEQUENCE [LARGE SCALE GENOMIC DNA]</scope>
    <source>
        <strain evidence="4">LMG 26383,CCUG 61248,R- 45681</strain>
    </source>
</reference>
<evidence type="ECO:0000256" key="1">
    <source>
        <dbReference type="ARBA" id="ARBA00023239"/>
    </source>
</evidence>
<accession>A0A1H7UXA2</accession>
<protein>
    <submittedName>
        <fullName evidence="3">2-oxo-3-hexenedioate decarboxylase</fullName>
    </submittedName>
</protein>
<sequence length="262" mass="26996">MSDTAIAAAANAIATARLSLTPLAPPAAGTAPRDLVEAYAVRDAVHARLAESRFGARVGWKVGCTTPVMQAYLGIAHPCAAGLFAGTTHRGDARLRHGCFVKAGVECEIAVRLAGDLTEGPFTAESVRSAVGAVMAAIEIVDDRYVDWQGTGTPMLVADDFFAAGAVLGREHDPAALPHLATLRGRVLIDGIEAGAGVGADVLGHPYAALAWLAEHASERGMPLRAGETVLLGSLVRTQWVSAGASVRIEIDALGAVEADFA</sequence>